<feature type="region of interest" description="Disordered" evidence="1">
    <location>
        <begin position="13"/>
        <end position="61"/>
    </location>
</feature>
<dbReference type="Proteomes" id="UP000077875">
    <property type="component" value="Chromosome"/>
</dbReference>
<gene>
    <name evidence="2" type="ORF">A5892_04510</name>
</gene>
<reference evidence="2 3" key="1">
    <citation type="submission" date="2016-04" db="EMBL/GenBank/DDBJ databases">
        <title>Complete Genome Sequence of Halotalea alkalilenta IHB B 13600.</title>
        <authorList>
            <person name="Swarnkar M.K."/>
            <person name="Sharma A."/>
            <person name="Kaushal K."/>
            <person name="Soni R."/>
            <person name="Rana S."/>
            <person name="Singh A.K."/>
            <person name="Gulati A."/>
        </authorList>
    </citation>
    <scope>NUCLEOTIDE SEQUENCE [LARGE SCALE GENOMIC DNA]</scope>
    <source>
        <strain evidence="2 3">IHB B 13600</strain>
    </source>
</reference>
<proteinExistence type="predicted"/>
<dbReference type="AlphaFoldDB" id="A0A172YC48"/>
<dbReference type="STRING" id="376489.A5892_04510"/>
<feature type="compositionally biased region" description="Low complexity" evidence="1">
    <location>
        <begin position="27"/>
        <end position="44"/>
    </location>
</feature>
<evidence type="ECO:0000313" key="2">
    <source>
        <dbReference type="EMBL" id="ANF56819.1"/>
    </source>
</evidence>
<dbReference type="EMBL" id="CP015243">
    <property type="protein sequence ID" value="ANF56819.1"/>
    <property type="molecule type" value="Genomic_DNA"/>
</dbReference>
<evidence type="ECO:0000256" key="1">
    <source>
        <dbReference type="SAM" id="MobiDB-lite"/>
    </source>
</evidence>
<sequence>MSLMDVISAIAAGQVPSAPSPKKQTEPLEAPSLPVVPSVPLVPSEQKEVEKDSGLQYSDSHPLPVSQGVAWIAERCPLLPEDRRHIDCGMQRVHPRTQGRLAEQYCEAWRGAFDAEPFAIRKDNAGRRAANLIVTRLLNGLDAR</sequence>
<keyword evidence="3" id="KW-1185">Reference proteome</keyword>
<name>A0A172YC48_9GAMM</name>
<protein>
    <submittedName>
        <fullName evidence="2">Uncharacterized protein</fullName>
    </submittedName>
</protein>
<dbReference type="KEGG" id="haa:A5892_04510"/>
<evidence type="ECO:0000313" key="3">
    <source>
        <dbReference type="Proteomes" id="UP000077875"/>
    </source>
</evidence>
<accession>A0A172YC48</accession>
<organism evidence="2 3">
    <name type="scientific">Halotalea alkalilenta</name>
    <dbReference type="NCBI Taxonomy" id="376489"/>
    <lineage>
        <taxon>Bacteria</taxon>
        <taxon>Pseudomonadati</taxon>
        <taxon>Pseudomonadota</taxon>
        <taxon>Gammaproteobacteria</taxon>
        <taxon>Oceanospirillales</taxon>
        <taxon>Halomonadaceae</taxon>
        <taxon>Halotalea</taxon>
    </lineage>
</organism>